<evidence type="ECO:0000313" key="2">
    <source>
        <dbReference type="Proteomes" id="UP000314986"/>
    </source>
</evidence>
<reference evidence="1" key="5">
    <citation type="submission" date="2025-09" db="UniProtKB">
        <authorList>
            <consortium name="Ensembl"/>
        </authorList>
    </citation>
    <scope>IDENTIFICATION</scope>
</reference>
<accession>A0A4W3HVU0</accession>
<reference evidence="2" key="1">
    <citation type="journal article" date="2006" name="Science">
        <title>Ancient noncoding elements conserved in the human genome.</title>
        <authorList>
            <person name="Venkatesh B."/>
            <person name="Kirkness E.F."/>
            <person name="Loh Y.H."/>
            <person name="Halpern A.L."/>
            <person name="Lee A.P."/>
            <person name="Johnson J."/>
            <person name="Dandona N."/>
            <person name="Viswanathan L.D."/>
            <person name="Tay A."/>
            <person name="Venter J.C."/>
            <person name="Strausberg R.L."/>
            <person name="Brenner S."/>
        </authorList>
    </citation>
    <scope>NUCLEOTIDE SEQUENCE [LARGE SCALE GENOMIC DNA]</scope>
</reference>
<dbReference type="Proteomes" id="UP000314986">
    <property type="component" value="Unassembled WGS sequence"/>
</dbReference>
<sequence>MSCTVLDDLQLVEGRVGKAYKQGVGVVERKYNKCMDEGFGGQRERQWRSRVTLQMWGKAERFMSREDEHRVKYEESMMLRLNAMKKDSLTHFGNIRALTGQMGQGSSLWSPVAQWLEHSLCKRET</sequence>
<dbReference type="InParanoid" id="A0A4W3HVU0"/>
<reference evidence="2" key="2">
    <citation type="journal article" date="2007" name="PLoS Biol.">
        <title>Survey sequencing and comparative analysis of the elephant shark (Callorhinchus milii) genome.</title>
        <authorList>
            <person name="Venkatesh B."/>
            <person name="Kirkness E.F."/>
            <person name="Loh Y.H."/>
            <person name="Halpern A.L."/>
            <person name="Lee A.P."/>
            <person name="Johnson J."/>
            <person name="Dandona N."/>
            <person name="Viswanathan L.D."/>
            <person name="Tay A."/>
            <person name="Venter J.C."/>
            <person name="Strausberg R.L."/>
            <person name="Brenner S."/>
        </authorList>
    </citation>
    <scope>NUCLEOTIDE SEQUENCE [LARGE SCALE GENOMIC DNA]</scope>
</reference>
<proteinExistence type="predicted"/>
<evidence type="ECO:0000313" key="1">
    <source>
        <dbReference type="Ensembl" id="ENSCMIP00000020471.1"/>
    </source>
</evidence>
<protein>
    <submittedName>
        <fullName evidence="1">Uncharacterized protein</fullName>
    </submittedName>
</protein>
<dbReference type="Ensembl" id="ENSCMIT00000020845.1">
    <property type="protein sequence ID" value="ENSCMIP00000020471.1"/>
    <property type="gene ID" value="ENSCMIG00000009437.1"/>
</dbReference>
<keyword evidence="2" id="KW-1185">Reference proteome</keyword>
<organism evidence="1 2">
    <name type="scientific">Callorhinchus milii</name>
    <name type="common">Ghost shark</name>
    <dbReference type="NCBI Taxonomy" id="7868"/>
    <lineage>
        <taxon>Eukaryota</taxon>
        <taxon>Metazoa</taxon>
        <taxon>Chordata</taxon>
        <taxon>Craniata</taxon>
        <taxon>Vertebrata</taxon>
        <taxon>Chondrichthyes</taxon>
        <taxon>Holocephali</taxon>
        <taxon>Chimaeriformes</taxon>
        <taxon>Callorhinchidae</taxon>
        <taxon>Callorhinchus</taxon>
    </lineage>
</organism>
<reference evidence="1" key="4">
    <citation type="submission" date="2025-08" db="UniProtKB">
        <authorList>
            <consortium name="Ensembl"/>
        </authorList>
    </citation>
    <scope>IDENTIFICATION</scope>
</reference>
<name>A0A4W3HVU0_CALMI</name>
<reference evidence="2" key="3">
    <citation type="journal article" date="2014" name="Nature">
        <title>Elephant shark genome provides unique insights into gnathostome evolution.</title>
        <authorList>
            <consortium name="International Elephant Shark Genome Sequencing Consortium"/>
            <person name="Venkatesh B."/>
            <person name="Lee A.P."/>
            <person name="Ravi V."/>
            <person name="Maurya A.K."/>
            <person name="Lian M.M."/>
            <person name="Swann J.B."/>
            <person name="Ohta Y."/>
            <person name="Flajnik M.F."/>
            <person name="Sutoh Y."/>
            <person name="Kasahara M."/>
            <person name="Hoon S."/>
            <person name="Gangu V."/>
            <person name="Roy S.W."/>
            <person name="Irimia M."/>
            <person name="Korzh V."/>
            <person name="Kondrychyn I."/>
            <person name="Lim Z.W."/>
            <person name="Tay B.H."/>
            <person name="Tohari S."/>
            <person name="Kong K.W."/>
            <person name="Ho S."/>
            <person name="Lorente-Galdos B."/>
            <person name="Quilez J."/>
            <person name="Marques-Bonet T."/>
            <person name="Raney B.J."/>
            <person name="Ingham P.W."/>
            <person name="Tay A."/>
            <person name="Hillier L.W."/>
            <person name="Minx P."/>
            <person name="Boehm T."/>
            <person name="Wilson R.K."/>
            <person name="Brenner S."/>
            <person name="Warren W.C."/>
        </authorList>
    </citation>
    <scope>NUCLEOTIDE SEQUENCE [LARGE SCALE GENOMIC DNA]</scope>
</reference>
<dbReference type="AlphaFoldDB" id="A0A4W3HVU0"/>